<dbReference type="InterPro" id="IPR003593">
    <property type="entry name" value="AAA+_ATPase"/>
</dbReference>
<dbReference type="InterPro" id="IPR017911">
    <property type="entry name" value="MacB-like_ATP-bd"/>
</dbReference>
<accession>A0A1G5BXJ6</accession>
<evidence type="ECO:0000259" key="4">
    <source>
        <dbReference type="PROSITE" id="PS50893"/>
    </source>
</evidence>
<dbReference type="GO" id="GO:0022857">
    <property type="term" value="F:transmembrane transporter activity"/>
    <property type="evidence" value="ECO:0007669"/>
    <property type="project" value="TreeGrafter"/>
</dbReference>
<dbReference type="PANTHER" id="PTHR24220">
    <property type="entry name" value="IMPORT ATP-BINDING PROTEIN"/>
    <property type="match status" value="1"/>
</dbReference>
<feature type="domain" description="ABC transporter" evidence="4">
    <location>
        <begin position="9"/>
        <end position="226"/>
    </location>
</feature>
<sequence>MAQAESHAVQLEGIRFAYPGADRPLLEDLDLTLARGELAAVLGPSGVGKSTLLNLVAGLAVPEVGRVTVLGTEVTALDESAAARWRRAHLGFVFQQFHLLPYLTVAENVALPLALQGERWEDEGVRSFLGRLGLAEQADAYPRHLSGGQAQRTAIARALIHRPPVLLADELTGNLDEETAVAVMDLLVEAVEELCTTTLVVTHAPEVAARVHTRYRLAHHRLHREP</sequence>
<evidence type="ECO:0000256" key="2">
    <source>
        <dbReference type="ARBA" id="ARBA00022741"/>
    </source>
</evidence>
<dbReference type="PROSITE" id="PS50893">
    <property type="entry name" value="ABC_TRANSPORTER_2"/>
    <property type="match status" value="1"/>
</dbReference>
<dbReference type="Proteomes" id="UP000183104">
    <property type="component" value="Unassembled WGS sequence"/>
</dbReference>
<dbReference type="GO" id="GO:0005524">
    <property type="term" value="F:ATP binding"/>
    <property type="evidence" value="ECO:0007669"/>
    <property type="project" value="UniProtKB-KW"/>
</dbReference>
<evidence type="ECO:0000256" key="1">
    <source>
        <dbReference type="ARBA" id="ARBA00022448"/>
    </source>
</evidence>
<dbReference type="GO" id="GO:0005886">
    <property type="term" value="C:plasma membrane"/>
    <property type="evidence" value="ECO:0007669"/>
    <property type="project" value="TreeGrafter"/>
</dbReference>
<keyword evidence="2" id="KW-0547">Nucleotide-binding</keyword>
<reference evidence="6" key="1">
    <citation type="submission" date="2016-10" db="EMBL/GenBank/DDBJ databases">
        <authorList>
            <person name="Varghese N."/>
        </authorList>
    </citation>
    <scope>NUCLEOTIDE SEQUENCE [LARGE SCALE GENOMIC DNA]</scope>
    <source>
        <strain evidence="6">HL 19</strain>
    </source>
</reference>
<keyword evidence="3 5" id="KW-0067">ATP-binding</keyword>
<dbReference type="SMART" id="SM00382">
    <property type="entry name" value="AAA"/>
    <property type="match status" value="1"/>
</dbReference>
<dbReference type="Pfam" id="PF00005">
    <property type="entry name" value="ABC_tran"/>
    <property type="match status" value="1"/>
</dbReference>
<organism evidence="5 6">
    <name type="scientific">Thiohalorhabdus denitrificans</name>
    <dbReference type="NCBI Taxonomy" id="381306"/>
    <lineage>
        <taxon>Bacteria</taxon>
        <taxon>Pseudomonadati</taxon>
        <taxon>Pseudomonadota</taxon>
        <taxon>Gammaproteobacteria</taxon>
        <taxon>Thiohalorhabdales</taxon>
        <taxon>Thiohalorhabdaceae</taxon>
        <taxon>Thiohalorhabdus</taxon>
    </lineage>
</organism>
<keyword evidence="6" id="KW-1185">Reference proteome</keyword>
<dbReference type="GO" id="GO:0016887">
    <property type="term" value="F:ATP hydrolysis activity"/>
    <property type="evidence" value="ECO:0007669"/>
    <property type="project" value="InterPro"/>
</dbReference>
<gene>
    <name evidence="5" type="ORF">SAMN05661077_0812</name>
</gene>
<evidence type="ECO:0000313" key="6">
    <source>
        <dbReference type="Proteomes" id="UP000183104"/>
    </source>
</evidence>
<dbReference type="STRING" id="381306.AN478_11105"/>
<proteinExistence type="predicted"/>
<dbReference type="SUPFAM" id="SSF52540">
    <property type="entry name" value="P-loop containing nucleoside triphosphate hydrolases"/>
    <property type="match status" value="1"/>
</dbReference>
<dbReference type="EMBL" id="FMUN01000002">
    <property type="protein sequence ID" value="SCX94989.1"/>
    <property type="molecule type" value="Genomic_DNA"/>
</dbReference>
<dbReference type="AlphaFoldDB" id="A0A1G5BXJ6"/>
<keyword evidence="1" id="KW-0813">Transport</keyword>
<dbReference type="InterPro" id="IPR003439">
    <property type="entry name" value="ABC_transporter-like_ATP-bd"/>
</dbReference>
<evidence type="ECO:0000256" key="3">
    <source>
        <dbReference type="ARBA" id="ARBA00022840"/>
    </source>
</evidence>
<dbReference type="InterPro" id="IPR015854">
    <property type="entry name" value="ABC_transpr_LolD-like"/>
</dbReference>
<dbReference type="PANTHER" id="PTHR24220:SF659">
    <property type="entry name" value="TRANSPORTER, PUTATIVE-RELATED"/>
    <property type="match status" value="1"/>
</dbReference>
<dbReference type="Gene3D" id="3.40.50.300">
    <property type="entry name" value="P-loop containing nucleotide triphosphate hydrolases"/>
    <property type="match status" value="1"/>
</dbReference>
<name>A0A1G5BXJ6_9GAMM</name>
<dbReference type="InterPro" id="IPR027417">
    <property type="entry name" value="P-loop_NTPase"/>
</dbReference>
<dbReference type="RefSeq" id="WP_231627400.1">
    <property type="nucleotide sequence ID" value="NZ_FMUN01000002.1"/>
</dbReference>
<evidence type="ECO:0000313" key="5">
    <source>
        <dbReference type="EMBL" id="SCX94989.1"/>
    </source>
</evidence>
<protein>
    <submittedName>
        <fullName evidence="5">Putative ABC transport system ATP-binding protein</fullName>
    </submittedName>
</protein>
<dbReference type="CDD" id="cd03255">
    <property type="entry name" value="ABC_MJ0796_LolCDE_FtsE"/>
    <property type="match status" value="1"/>
</dbReference>